<comment type="caution">
    <text evidence="2">The sequence shown here is derived from an EMBL/GenBank/DDBJ whole genome shotgun (WGS) entry which is preliminary data.</text>
</comment>
<dbReference type="OrthoDB" id="10544435at2759"/>
<evidence type="ECO:0000313" key="2">
    <source>
        <dbReference type="EMBL" id="PON91894.1"/>
    </source>
</evidence>
<gene>
    <name evidence="2" type="ORF">TorRG33x02_122250</name>
</gene>
<reference evidence="3" key="1">
    <citation type="submission" date="2016-06" db="EMBL/GenBank/DDBJ databases">
        <title>Parallel loss of symbiosis genes in relatives of nitrogen-fixing non-legume Parasponia.</title>
        <authorList>
            <person name="Van Velzen R."/>
            <person name="Holmer R."/>
            <person name="Bu F."/>
            <person name="Rutten L."/>
            <person name="Van Zeijl A."/>
            <person name="Liu W."/>
            <person name="Santuari L."/>
            <person name="Cao Q."/>
            <person name="Sharma T."/>
            <person name="Shen D."/>
            <person name="Roswanjaya Y."/>
            <person name="Wardhani T."/>
            <person name="Kalhor M.S."/>
            <person name="Jansen J."/>
            <person name="Van den Hoogen J."/>
            <person name="Gungor B."/>
            <person name="Hartog M."/>
            <person name="Hontelez J."/>
            <person name="Verver J."/>
            <person name="Yang W.-C."/>
            <person name="Schijlen E."/>
            <person name="Repin R."/>
            <person name="Schilthuizen M."/>
            <person name="Schranz E."/>
            <person name="Heidstra R."/>
            <person name="Miyata K."/>
            <person name="Fedorova E."/>
            <person name="Kohlen W."/>
            <person name="Bisseling T."/>
            <person name="Smit S."/>
            <person name="Geurts R."/>
        </authorList>
    </citation>
    <scope>NUCLEOTIDE SEQUENCE [LARGE SCALE GENOMIC DNA]</scope>
    <source>
        <strain evidence="3">cv. RG33-2</strain>
    </source>
</reference>
<dbReference type="Proteomes" id="UP000237000">
    <property type="component" value="Unassembled WGS sequence"/>
</dbReference>
<protein>
    <submittedName>
        <fullName evidence="2">Uncharacterized protein</fullName>
    </submittedName>
</protein>
<dbReference type="AlphaFoldDB" id="A0A2P5F275"/>
<feature type="compositionally biased region" description="Basic residues" evidence="1">
    <location>
        <begin position="202"/>
        <end position="215"/>
    </location>
</feature>
<sequence>MAILRNHRRRTGVPPPRRHGRRDRRRRYRRRPGPAERLQGRAQATRRGSLRVHLVVLVMRMMVLESAAAGGAVHPVIGERIAAWGAGVLVTERRRERVRRRGEVGLGLGSAEGASRRVVGTRRVFSGVEGAEPDPGLLPGVSDLGRESPPRSLPHAPVPDLLQARSVAGPNRRRRLGRRCNASSGGGSSSSPHDSTTPPTKNPKKNSKKKKEKKK</sequence>
<dbReference type="EMBL" id="JXTC01000070">
    <property type="protein sequence ID" value="PON91894.1"/>
    <property type="molecule type" value="Genomic_DNA"/>
</dbReference>
<accession>A0A2P5F275</accession>
<name>A0A2P5F275_TREOI</name>
<feature type="region of interest" description="Disordered" evidence="1">
    <location>
        <begin position="126"/>
        <end position="215"/>
    </location>
</feature>
<evidence type="ECO:0000313" key="3">
    <source>
        <dbReference type="Proteomes" id="UP000237000"/>
    </source>
</evidence>
<keyword evidence="3" id="KW-1185">Reference proteome</keyword>
<organism evidence="2 3">
    <name type="scientific">Trema orientale</name>
    <name type="common">Charcoal tree</name>
    <name type="synonym">Celtis orientalis</name>
    <dbReference type="NCBI Taxonomy" id="63057"/>
    <lineage>
        <taxon>Eukaryota</taxon>
        <taxon>Viridiplantae</taxon>
        <taxon>Streptophyta</taxon>
        <taxon>Embryophyta</taxon>
        <taxon>Tracheophyta</taxon>
        <taxon>Spermatophyta</taxon>
        <taxon>Magnoliopsida</taxon>
        <taxon>eudicotyledons</taxon>
        <taxon>Gunneridae</taxon>
        <taxon>Pentapetalae</taxon>
        <taxon>rosids</taxon>
        <taxon>fabids</taxon>
        <taxon>Rosales</taxon>
        <taxon>Cannabaceae</taxon>
        <taxon>Trema</taxon>
    </lineage>
</organism>
<feature type="compositionally biased region" description="Low complexity" evidence="1">
    <location>
        <begin position="189"/>
        <end position="199"/>
    </location>
</feature>
<dbReference type="InParanoid" id="A0A2P5F275"/>
<evidence type="ECO:0000256" key="1">
    <source>
        <dbReference type="SAM" id="MobiDB-lite"/>
    </source>
</evidence>
<proteinExistence type="predicted"/>
<feature type="region of interest" description="Disordered" evidence="1">
    <location>
        <begin position="1"/>
        <end position="44"/>
    </location>
</feature>
<feature type="compositionally biased region" description="Basic residues" evidence="1">
    <location>
        <begin position="1"/>
        <end position="32"/>
    </location>
</feature>